<dbReference type="OrthoDB" id="9813231at2"/>
<gene>
    <name evidence="2" type="ORF">DDV96_08490</name>
</gene>
<keyword evidence="3" id="KW-1185">Reference proteome</keyword>
<reference evidence="2 3" key="1">
    <citation type="submission" date="2018-04" db="EMBL/GenBank/DDBJ databases">
        <title>Marixanthomonas spongiae HN-E44 sp. nov., isolated from a marine sponge.</title>
        <authorList>
            <person name="Luo L."/>
            <person name="Zhuang L."/>
        </authorList>
    </citation>
    <scope>NUCLEOTIDE SEQUENCE [LARGE SCALE GENOMIC DNA]</scope>
    <source>
        <strain evidence="2 3">HN-E44</strain>
    </source>
</reference>
<protein>
    <recommendedName>
        <fullName evidence="1">YdhG-like domain-containing protein</fullName>
    </recommendedName>
</protein>
<organism evidence="2 3">
    <name type="scientific">Marixanthomonas spongiae</name>
    <dbReference type="NCBI Taxonomy" id="2174845"/>
    <lineage>
        <taxon>Bacteria</taxon>
        <taxon>Pseudomonadati</taxon>
        <taxon>Bacteroidota</taxon>
        <taxon>Flavobacteriia</taxon>
        <taxon>Flavobacteriales</taxon>
        <taxon>Flavobacteriaceae</taxon>
        <taxon>Marixanthomonas</taxon>
    </lineage>
</organism>
<feature type="domain" description="YdhG-like" evidence="1">
    <location>
        <begin position="19"/>
        <end position="134"/>
    </location>
</feature>
<dbReference type="RefSeq" id="WP_116694330.1">
    <property type="nucleotide sequence ID" value="NZ_QEHR01000005.1"/>
</dbReference>
<dbReference type="Proteomes" id="UP000245962">
    <property type="component" value="Unassembled WGS sequence"/>
</dbReference>
<dbReference type="Pfam" id="PF08818">
    <property type="entry name" value="DUF1801"/>
    <property type="match status" value="1"/>
</dbReference>
<dbReference type="SUPFAM" id="SSF159888">
    <property type="entry name" value="YdhG-like"/>
    <property type="match status" value="1"/>
</dbReference>
<dbReference type="Gene3D" id="3.90.1150.200">
    <property type="match status" value="1"/>
</dbReference>
<evidence type="ECO:0000259" key="1">
    <source>
        <dbReference type="Pfam" id="PF08818"/>
    </source>
</evidence>
<sequence length="151" mass="17661">MQSNAKTPEQYIAELPEDRKEVISKFRNIILKNLPKGFEEQMTYGMLGYVVPHSRYPDGYHCDPKQPLPFINLASQKNHIALYHSGIYSDPDLLNWFTKEWPKHASNKLDMGKSCIRFKNPKKIPFDLMAELVGKMTVDEWIEKYESVVKR</sequence>
<evidence type="ECO:0000313" key="3">
    <source>
        <dbReference type="Proteomes" id="UP000245962"/>
    </source>
</evidence>
<accession>A0A2U0I0D0</accession>
<dbReference type="AlphaFoldDB" id="A0A2U0I0D0"/>
<comment type="caution">
    <text evidence="2">The sequence shown here is derived from an EMBL/GenBank/DDBJ whole genome shotgun (WGS) entry which is preliminary data.</text>
</comment>
<dbReference type="EMBL" id="QEHR01000005">
    <property type="protein sequence ID" value="PVW14558.1"/>
    <property type="molecule type" value="Genomic_DNA"/>
</dbReference>
<proteinExistence type="predicted"/>
<dbReference type="InterPro" id="IPR014922">
    <property type="entry name" value="YdhG-like"/>
</dbReference>
<name>A0A2U0I0D0_9FLAO</name>
<evidence type="ECO:0000313" key="2">
    <source>
        <dbReference type="EMBL" id="PVW14558.1"/>
    </source>
</evidence>